<feature type="domain" description="RING-type" evidence="10">
    <location>
        <begin position="38"/>
        <end position="78"/>
    </location>
</feature>
<proteinExistence type="predicted"/>
<dbReference type="EC" id="2.3.2.27" evidence="2"/>
<evidence type="ECO:0000313" key="12">
    <source>
        <dbReference type="RefSeq" id="XP_015888053.3"/>
    </source>
</evidence>
<evidence type="ECO:0000256" key="2">
    <source>
        <dbReference type="ARBA" id="ARBA00012483"/>
    </source>
</evidence>
<evidence type="ECO:0000256" key="8">
    <source>
        <dbReference type="PROSITE-ProRule" id="PRU00175"/>
    </source>
</evidence>
<dbReference type="GO" id="GO:0008270">
    <property type="term" value="F:zinc ion binding"/>
    <property type="evidence" value="ECO:0007669"/>
    <property type="project" value="UniProtKB-KW"/>
</dbReference>
<organism evidence="13">
    <name type="scientific">Ziziphus jujuba</name>
    <name type="common">Chinese jujube</name>
    <name type="synonym">Ziziphus sativa</name>
    <dbReference type="NCBI Taxonomy" id="326968"/>
    <lineage>
        <taxon>Eukaryota</taxon>
        <taxon>Viridiplantae</taxon>
        <taxon>Streptophyta</taxon>
        <taxon>Embryophyta</taxon>
        <taxon>Tracheophyta</taxon>
        <taxon>Spermatophyta</taxon>
        <taxon>Magnoliopsida</taxon>
        <taxon>eudicotyledons</taxon>
        <taxon>Gunneridae</taxon>
        <taxon>Pentapetalae</taxon>
        <taxon>rosids</taxon>
        <taxon>fabids</taxon>
        <taxon>Rosales</taxon>
        <taxon>Rhamnaceae</taxon>
        <taxon>Paliureae</taxon>
        <taxon>Ziziphus</taxon>
    </lineage>
</organism>
<keyword evidence="7" id="KW-0862">Zinc</keyword>
<feature type="compositionally biased region" description="Low complexity" evidence="9">
    <location>
        <begin position="19"/>
        <end position="31"/>
    </location>
</feature>
<keyword evidence="4" id="KW-0479">Metal-binding</keyword>
<dbReference type="RefSeq" id="XP_015888054.3">
    <property type="nucleotide sequence ID" value="XM_016032568.4"/>
</dbReference>
<feature type="region of interest" description="Disordered" evidence="9">
    <location>
        <begin position="367"/>
        <end position="397"/>
    </location>
</feature>
<dbReference type="PANTHER" id="PTHR46463:SF16">
    <property type="entry name" value="E3 UBIQUITIN-PROTEIN LIGASE RHF1A"/>
    <property type="match status" value="1"/>
</dbReference>
<evidence type="ECO:0000256" key="4">
    <source>
        <dbReference type="ARBA" id="ARBA00022723"/>
    </source>
</evidence>
<dbReference type="PROSITE" id="PS50089">
    <property type="entry name" value="ZF_RING_2"/>
    <property type="match status" value="1"/>
</dbReference>
<keyword evidence="5 8" id="KW-0863">Zinc-finger</keyword>
<feature type="region of interest" description="Disordered" evidence="9">
    <location>
        <begin position="183"/>
        <end position="263"/>
    </location>
</feature>
<dbReference type="AlphaFoldDB" id="A0A6P4A446"/>
<evidence type="ECO:0000256" key="6">
    <source>
        <dbReference type="ARBA" id="ARBA00022786"/>
    </source>
</evidence>
<comment type="catalytic activity">
    <reaction evidence="1">
        <text>S-ubiquitinyl-[E2 ubiquitin-conjugating enzyme]-L-cysteine + [acceptor protein]-L-lysine = [E2 ubiquitin-conjugating enzyme]-L-cysteine + N(6)-ubiquitinyl-[acceptor protein]-L-lysine.</text>
        <dbReference type="EC" id="2.3.2.27"/>
    </reaction>
</comment>
<dbReference type="InterPro" id="IPR013083">
    <property type="entry name" value="Znf_RING/FYVE/PHD"/>
</dbReference>
<dbReference type="RefSeq" id="XP_015888053.3">
    <property type="nucleotide sequence ID" value="XM_016032567.4"/>
</dbReference>
<dbReference type="Gene3D" id="3.30.40.10">
    <property type="entry name" value="Zinc/RING finger domain, C3HC4 (zinc finger)"/>
    <property type="match status" value="1"/>
</dbReference>
<evidence type="ECO:0000256" key="7">
    <source>
        <dbReference type="ARBA" id="ARBA00022833"/>
    </source>
</evidence>
<feature type="compositionally biased region" description="Low complexity" evidence="9">
    <location>
        <begin position="1"/>
        <end position="12"/>
    </location>
</feature>
<name>A0A6P4A446_ZIZJJ</name>
<evidence type="ECO:0000256" key="1">
    <source>
        <dbReference type="ARBA" id="ARBA00000900"/>
    </source>
</evidence>
<evidence type="ECO:0000259" key="10">
    <source>
        <dbReference type="PROSITE" id="PS50089"/>
    </source>
</evidence>
<dbReference type="Proteomes" id="UP001652623">
    <property type="component" value="Chromosome 3"/>
</dbReference>
<keyword evidence="11" id="KW-1185">Reference proteome</keyword>
<dbReference type="InterPro" id="IPR001841">
    <property type="entry name" value="Znf_RING"/>
</dbReference>
<dbReference type="GeneID" id="107423049"/>
<reference evidence="12 13" key="1">
    <citation type="submission" date="2025-05" db="UniProtKB">
        <authorList>
            <consortium name="RefSeq"/>
        </authorList>
    </citation>
    <scope>IDENTIFICATION</scope>
    <source>
        <tissue evidence="12 13">Seedling</tissue>
    </source>
</reference>
<accession>A0A6P4A446</accession>
<evidence type="ECO:0000256" key="9">
    <source>
        <dbReference type="SAM" id="MobiDB-lite"/>
    </source>
</evidence>
<dbReference type="KEGG" id="zju:107423049"/>
<gene>
    <name evidence="12 13" type="primary">LOC107423049</name>
</gene>
<protein>
    <recommendedName>
        <fullName evidence="2">RING-type E3 ubiquitin transferase</fullName>
        <ecNumber evidence="2">2.3.2.27</ecNumber>
    </recommendedName>
</protein>
<evidence type="ECO:0000313" key="11">
    <source>
        <dbReference type="Proteomes" id="UP001652623"/>
    </source>
</evidence>
<sequence>MADFASSSSSSSLNPLLFSVSTPPSSSSTNETSEEDSCSICLEPFSSDDPATITSCKHDYHLHCILEWSQRSKECPICWQSLALKDPACQELLAAVERERHSRSRNVSSVASPPIRYFLDDYDVEHESFSDDSDFDGRIMQHLAAAATRRSRYRGRERHRSSAQASSPPFVVFTSYVNMPGLEQGCTTSPDGYHNSSYGSSPTSGTPPAANTQPSFPSPVVPSVVNMSSSTDVNDGVTFEPRVLSSQPPHDHPERPSSSEMFTFPESIKSKWSAASARYKESITKSTRGIKEKLMARNTSVKELSKGVQREMSAGIAGVARMIERLDLTSKKAGGPVSVSSCDGGSSKGKGVLENMIVQSLNKNTGKVANEMSSDPTSYTHVSTPSRLEVSPTQGGH</sequence>
<feature type="compositionally biased region" description="Low complexity" evidence="9">
    <location>
        <begin position="195"/>
        <end position="215"/>
    </location>
</feature>
<dbReference type="SUPFAM" id="SSF57850">
    <property type="entry name" value="RING/U-box"/>
    <property type="match status" value="1"/>
</dbReference>
<feature type="compositionally biased region" description="Low complexity" evidence="9">
    <location>
        <begin position="221"/>
        <end position="230"/>
    </location>
</feature>
<dbReference type="Pfam" id="PF13639">
    <property type="entry name" value="zf-RING_2"/>
    <property type="match status" value="1"/>
</dbReference>
<dbReference type="SMART" id="SM00184">
    <property type="entry name" value="RING"/>
    <property type="match status" value="1"/>
</dbReference>
<feature type="region of interest" description="Disordered" evidence="9">
    <location>
        <begin position="1"/>
        <end position="34"/>
    </location>
</feature>
<dbReference type="GO" id="GO:0061630">
    <property type="term" value="F:ubiquitin protein ligase activity"/>
    <property type="evidence" value="ECO:0007669"/>
    <property type="project" value="UniProtKB-EC"/>
</dbReference>
<keyword evidence="3" id="KW-0808">Transferase</keyword>
<evidence type="ECO:0000256" key="5">
    <source>
        <dbReference type="ARBA" id="ARBA00022771"/>
    </source>
</evidence>
<evidence type="ECO:0000313" key="13">
    <source>
        <dbReference type="RefSeq" id="XP_015888054.3"/>
    </source>
</evidence>
<keyword evidence="6" id="KW-0833">Ubl conjugation pathway</keyword>
<dbReference type="PANTHER" id="PTHR46463">
    <property type="entry name" value="ZINC FINGER, RING/FYVE/PHD-TYPE"/>
    <property type="match status" value="1"/>
</dbReference>
<evidence type="ECO:0000256" key="3">
    <source>
        <dbReference type="ARBA" id="ARBA00022679"/>
    </source>
</evidence>